<accession>A0A852ZHL3</accession>
<gene>
    <name evidence="5" type="primary">ahcY</name>
    <name evidence="11" type="ORF">F4554_004273</name>
</gene>
<dbReference type="SMART" id="SM00996">
    <property type="entry name" value="AdoHcyase"/>
    <property type="match status" value="1"/>
</dbReference>
<evidence type="ECO:0000256" key="2">
    <source>
        <dbReference type="ARBA" id="ARBA00022563"/>
    </source>
</evidence>
<dbReference type="CDD" id="cd00401">
    <property type="entry name" value="SAHH"/>
    <property type="match status" value="1"/>
</dbReference>
<keyword evidence="12" id="KW-1185">Reference proteome</keyword>
<keyword evidence="3 5" id="KW-0378">Hydrolase</keyword>
<feature type="binding site" evidence="5">
    <location>
        <position position="240"/>
    </location>
    <ligand>
        <name>NAD(+)</name>
        <dbReference type="ChEBI" id="CHEBI:57540"/>
    </ligand>
</feature>
<dbReference type="InterPro" id="IPR000043">
    <property type="entry name" value="Adenosylhomocysteinase-like"/>
</dbReference>
<evidence type="ECO:0000256" key="1">
    <source>
        <dbReference type="ARBA" id="ARBA00007122"/>
    </source>
</evidence>
<evidence type="ECO:0000256" key="8">
    <source>
        <dbReference type="RuleBase" id="RU000548"/>
    </source>
</evidence>
<dbReference type="EC" id="3.13.2.1" evidence="5"/>
<feature type="binding site" evidence="5 7">
    <location>
        <begin position="348"/>
        <end position="350"/>
    </location>
    <ligand>
        <name>NAD(+)</name>
        <dbReference type="ChEBI" id="CHEBI:57540"/>
    </ligand>
</feature>
<dbReference type="HAMAP" id="MF_00563">
    <property type="entry name" value="AdoHcyase"/>
    <property type="match status" value="1"/>
</dbReference>
<dbReference type="NCBIfam" id="TIGR00936">
    <property type="entry name" value="ahcY"/>
    <property type="match status" value="1"/>
</dbReference>
<keyword evidence="2 5" id="KW-0554">One-carbon metabolism</keyword>
<comment type="catalytic activity">
    <reaction evidence="5 8">
        <text>S-adenosyl-L-homocysteine + H2O = L-homocysteine + adenosine</text>
        <dbReference type="Rhea" id="RHEA:21708"/>
        <dbReference type="ChEBI" id="CHEBI:15377"/>
        <dbReference type="ChEBI" id="CHEBI:16335"/>
        <dbReference type="ChEBI" id="CHEBI:57856"/>
        <dbReference type="ChEBI" id="CHEBI:58199"/>
        <dbReference type="EC" id="3.13.2.1"/>
    </reaction>
</comment>
<dbReference type="NCBIfam" id="NF004005">
    <property type="entry name" value="PRK05476.2-3"/>
    <property type="match status" value="1"/>
</dbReference>
<feature type="binding site" evidence="5">
    <location>
        <begin position="269"/>
        <end position="274"/>
    </location>
    <ligand>
        <name>NAD(+)</name>
        <dbReference type="ChEBI" id="CHEBI:57540"/>
    </ligand>
</feature>
<dbReference type="InterPro" id="IPR036291">
    <property type="entry name" value="NAD(P)-bd_dom_sf"/>
</dbReference>
<feature type="binding site" evidence="5 6">
    <location>
        <position position="205"/>
    </location>
    <ligand>
        <name>substrate</name>
    </ligand>
</feature>
<feature type="binding site" evidence="5 6">
    <location>
        <position position="235"/>
    </location>
    <ligand>
        <name>substrate</name>
    </ligand>
</feature>
<feature type="binding site" evidence="5 6">
    <location>
        <position position="55"/>
    </location>
    <ligand>
        <name>substrate</name>
    </ligand>
</feature>
<dbReference type="InterPro" id="IPR020082">
    <property type="entry name" value="S-Ado-L-homoCys_hydrolase_CS"/>
</dbReference>
<dbReference type="PANTHER" id="PTHR23420:SF0">
    <property type="entry name" value="ADENOSYLHOMOCYSTEINASE"/>
    <property type="match status" value="1"/>
</dbReference>
<evidence type="ECO:0000256" key="9">
    <source>
        <dbReference type="RuleBase" id="RU004166"/>
    </source>
</evidence>
<protein>
    <recommendedName>
        <fullName evidence="5">Adenosylhomocysteinase</fullName>
        <ecNumber evidence="5">3.13.2.1</ecNumber>
    </recommendedName>
    <alternativeName>
        <fullName evidence="5">S-adenosyl-L-homocysteine hydrolase</fullName>
        <shortName evidence="5">AdoHcyase</shortName>
    </alternativeName>
</protein>
<evidence type="ECO:0000256" key="4">
    <source>
        <dbReference type="ARBA" id="ARBA00023027"/>
    </source>
</evidence>
<dbReference type="AlphaFoldDB" id="A0A852ZHL3"/>
<feature type="binding site" evidence="5 7">
    <location>
        <position position="292"/>
    </location>
    <ligand>
        <name>NAD(+)</name>
        <dbReference type="ChEBI" id="CHEBI:57540"/>
    </ligand>
</feature>
<evidence type="ECO:0000313" key="12">
    <source>
        <dbReference type="Proteomes" id="UP000579605"/>
    </source>
</evidence>
<comment type="pathway">
    <text evidence="5 8">Amino-acid biosynthesis; L-homocysteine biosynthesis; L-homocysteine from S-adenosyl-L-homocysteine: step 1/1.</text>
</comment>
<feature type="binding site" evidence="7">
    <location>
        <begin position="271"/>
        <end position="276"/>
    </location>
    <ligand>
        <name>NAD(+)</name>
        <dbReference type="ChEBI" id="CHEBI:57540"/>
    </ligand>
</feature>
<reference evidence="11 12" key="1">
    <citation type="submission" date="2020-07" db="EMBL/GenBank/DDBJ databases">
        <title>Sequencing the genomes of 1000 actinobacteria strains.</title>
        <authorList>
            <person name="Klenk H.-P."/>
        </authorList>
    </citation>
    <scope>NUCLEOTIDE SEQUENCE [LARGE SCALE GENOMIC DNA]</scope>
    <source>
        <strain evidence="11 12">DSM 18448</strain>
    </source>
</reference>
<evidence type="ECO:0000259" key="10">
    <source>
        <dbReference type="SMART" id="SM00997"/>
    </source>
</evidence>
<proteinExistence type="inferred from homology"/>
<feature type="binding site" evidence="5 7">
    <location>
        <begin position="206"/>
        <end position="208"/>
    </location>
    <ligand>
        <name>NAD(+)</name>
        <dbReference type="ChEBI" id="CHEBI:57540"/>
    </ligand>
</feature>
<dbReference type="Pfam" id="PF05221">
    <property type="entry name" value="AdoHcyase"/>
    <property type="match status" value="1"/>
</dbReference>
<dbReference type="FunFam" id="3.40.50.720:FF:000004">
    <property type="entry name" value="Adenosylhomocysteinase"/>
    <property type="match status" value="1"/>
</dbReference>
<evidence type="ECO:0000313" key="11">
    <source>
        <dbReference type="EMBL" id="NYH91635.1"/>
    </source>
</evidence>
<dbReference type="PANTHER" id="PTHR23420">
    <property type="entry name" value="ADENOSYLHOMOCYSTEINASE"/>
    <property type="match status" value="1"/>
</dbReference>
<dbReference type="GO" id="GO:0004013">
    <property type="term" value="F:adenosylhomocysteinase activity"/>
    <property type="evidence" value="ECO:0007669"/>
    <property type="project" value="UniProtKB-UniRule"/>
</dbReference>
<dbReference type="PROSITE" id="PS00739">
    <property type="entry name" value="ADOHCYASE_2"/>
    <property type="match status" value="1"/>
</dbReference>
<organism evidence="11 12">
    <name type="scientific">Actinopolymorpha rutila</name>
    <dbReference type="NCBI Taxonomy" id="446787"/>
    <lineage>
        <taxon>Bacteria</taxon>
        <taxon>Bacillati</taxon>
        <taxon>Actinomycetota</taxon>
        <taxon>Actinomycetes</taxon>
        <taxon>Propionibacteriales</taxon>
        <taxon>Actinopolymorphaceae</taxon>
        <taxon>Actinopolymorpha</taxon>
    </lineage>
</organism>
<evidence type="ECO:0000256" key="3">
    <source>
        <dbReference type="ARBA" id="ARBA00022801"/>
    </source>
</evidence>
<dbReference type="GO" id="GO:0005829">
    <property type="term" value="C:cytosol"/>
    <property type="evidence" value="ECO:0007669"/>
    <property type="project" value="TreeGrafter"/>
</dbReference>
<feature type="binding site" evidence="7">
    <location>
        <position position="403"/>
    </location>
    <ligand>
        <name>NAD(+)</name>
        <dbReference type="ChEBI" id="CHEBI:57540"/>
    </ligand>
</feature>
<evidence type="ECO:0000256" key="7">
    <source>
        <dbReference type="PIRSR" id="PIRSR001109-2"/>
    </source>
</evidence>
<dbReference type="Proteomes" id="UP000579605">
    <property type="component" value="Unassembled WGS sequence"/>
</dbReference>
<keyword evidence="4 5" id="KW-0520">NAD</keyword>
<dbReference type="Gene3D" id="3.40.50.720">
    <property type="entry name" value="NAD(P)-binding Rossmann-like Domain"/>
    <property type="match status" value="1"/>
</dbReference>
<feature type="binding site" evidence="5">
    <location>
        <position position="327"/>
    </location>
    <ligand>
        <name>NAD(+)</name>
        <dbReference type="ChEBI" id="CHEBI:57540"/>
    </ligand>
</feature>
<dbReference type="UniPathway" id="UPA00314">
    <property type="reaction ID" value="UER00076"/>
</dbReference>
<feature type="domain" description="S-adenosyl-L-homocysteine hydrolase NAD binding" evidence="10">
    <location>
        <begin position="240"/>
        <end position="402"/>
    </location>
</feature>
<comment type="similarity">
    <text evidence="1 5 9">Belongs to the adenosylhomocysteinase family.</text>
</comment>
<dbReference type="GO" id="GO:0071269">
    <property type="term" value="P:L-homocysteine biosynthetic process"/>
    <property type="evidence" value="ECO:0007669"/>
    <property type="project" value="UniProtKB-UniRule"/>
</dbReference>
<dbReference type="EMBL" id="JACBZH010000001">
    <property type="protein sequence ID" value="NYH91635.1"/>
    <property type="molecule type" value="Genomic_DNA"/>
</dbReference>
<dbReference type="SMART" id="SM00997">
    <property type="entry name" value="AdoHcyase_NAD"/>
    <property type="match status" value="1"/>
</dbReference>
<feature type="binding site" evidence="5 6">
    <location>
        <position position="143"/>
    </location>
    <ligand>
        <name>substrate</name>
    </ligand>
</feature>
<sequence length="482" mass="52580">MTFDFKVKDLGLAEFGRKEIRLAEHEMPGLMALREEYSAAQPLAGAKIMGSLHMTVQTAVLIETLTALGAQVRWVSCNIFSTQDHAAAAVVVGRNGTPEDPQGVPVFAWKGETLEEYWWCTEQALTWPAGPGGEAGPNMILDDGGDATLLVHKGAEYETNGAVPDPSTADTEEFAIVLGLLKRSFEADPKKWSTIGERIQGVSEETTTGVHRLYEMHRAGTLRFPAINVNDSVTKSKFDNKYGIRHSLVDGINRGTDVLIGGKVAVVAGYGDVGKGAAESLRGQGARVIVTEIDPICALQAAMDGYQVLTLEDVVETADIFITTTGNFNIITADHMSRMKHQAIVGNIGHFDNEIDMAGLTKLPGIEKIEIKPQVHEWRFPDGHTIIVLSEGRLLNLGNATGHPSFVMSNSFTNQVIAQIELFTKKDEYPIGVYVLPKHLDEKVARLHLDALGVRLTELTKEQAAYIGVDVAGPYKSDHYRY</sequence>
<feature type="binding site" evidence="5 6">
    <location>
        <position position="239"/>
    </location>
    <ligand>
        <name>substrate</name>
    </ligand>
</feature>
<dbReference type="SUPFAM" id="SSF52283">
    <property type="entry name" value="Formate/glycerate dehydrogenase catalytic domain-like"/>
    <property type="match status" value="1"/>
</dbReference>
<dbReference type="GO" id="GO:0006730">
    <property type="term" value="P:one-carbon metabolic process"/>
    <property type="evidence" value="ECO:0007669"/>
    <property type="project" value="UniProtKB-UniRule"/>
</dbReference>
<keyword evidence="5" id="KW-0963">Cytoplasm</keyword>
<dbReference type="GO" id="GO:0033353">
    <property type="term" value="P:S-adenosylmethionine cycle"/>
    <property type="evidence" value="ECO:0007669"/>
    <property type="project" value="TreeGrafter"/>
</dbReference>
<dbReference type="PIRSF" id="PIRSF001109">
    <property type="entry name" value="Ad_hcy_hydrolase"/>
    <property type="match status" value="1"/>
</dbReference>
<comment type="subcellular location">
    <subcellularLocation>
        <location evidence="5">Cytoplasm</location>
    </subcellularLocation>
</comment>
<dbReference type="SUPFAM" id="SSF51735">
    <property type="entry name" value="NAD(P)-binding Rossmann-fold domains"/>
    <property type="match status" value="1"/>
</dbReference>
<dbReference type="PROSITE" id="PS00738">
    <property type="entry name" value="ADOHCYASE_1"/>
    <property type="match status" value="1"/>
</dbReference>
<comment type="cofactor">
    <cofactor evidence="5 7 8">
        <name>NAD(+)</name>
        <dbReference type="ChEBI" id="CHEBI:57540"/>
    </cofactor>
    <text evidence="5 7 8">Binds 1 NAD(+) per subunit.</text>
</comment>
<comment type="function">
    <text evidence="5">May play a key role in the regulation of the intracellular concentration of adenosylhomocysteine.</text>
</comment>
<dbReference type="Pfam" id="PF00670">
    <property type="entry name" value="AdoHcyase_NAD"/>
    <property type="match status" value="1"/>
</dbReference>
<evidence type="ECO:0000256" key="6">
    <source>
        <dbReference type="PIRSR" id="PIRSR001109-1"/>
    </source>
</evidence>
<dbReference type="InterPro" id="IPR042172">
    <property type="entry name" value="Adenosylhomocyst_ase-like_sf"/>
</dbReference>
<evidence type="ECO:0000256" key="5">
    <source>
        <dbReference type="HAMAP-Rule" id="MF_00563"/>
    </source>
</evidence>
<name>A0A852ZHL3_9ACTN</name>
<dbReference type="RefSeq" id="WP_179789184.1">
    <property type="nucleotide sequence ID" value="NZ_BAAARR010000001.1"/>
</dbReference>
<dbReference type="InterPro" id="IPR015878">
    <property type="entry name" value="Ado_hCys_hydrolase_NAD-bd"/>
</dbReference>
<comment type="caution">
    <text evidence="11">The sequence shown here is derived from an EMBL/GenBank/DDBJ whole genome shotgun (WGS) entry which is preliminary data.</text>
</comment>
<feature type="binding site" evidence="5 7">
    <location>
        <position position="396"/>
    </location>
    <ligand>
        <name>NAD(+)</name>
        <dbReference type="ChEBI" id="CHEBI:57540"/>
    </ligand>
</feature>
<dbReference type="Gene3D" id="3.40.50.1480">
    <property type="entry name" value="Adenosylhomocysteinase-like"/>
    <property type="match status" value="1"/>
</dbReference>